<evidence type="ECO:0000313" key="9">
    <source>
        <dbReference type="Proteomes" id="UP001403385"/>
    </source>
</evidence>
<dbReference type="Pfam" id="PF01297">
    <property type="entry name" value="ZnuA"/>
    <property type="match status" value="1"/>
</dbReference>
<evidence type="ECO:0000256" key="4">
    <source>
        <dbReference type="ARBA" id="ARBA00022723"/>
    </source>
</evidence>
<dbReference type="InterPro" id="IPR006127">
    <property type="entry name" value="ZnuA-like"/>
</dbReference>
<dbReference type="InterPro" id="IPR050492">
    <property type="entry name" value="Bact_metal-bind_prot9"/>
</dbReference>
<organism evidence="8 9">
    <name type="scientific">Rapidithrix thailandica</name>
    <dbReference type="NCBI Taxonomy" id="413964"/>
    <lineage>
        <taxon>Bacteria</taxon>
        <taxon>Pseudomonadati</taxon>
        <taxon>Bacteroidota</taxon>
        <taxon>Cytophagia</taxon>
        <taxon>Cytophagales</taxon>
        <taxon>Flammeovirgaceae</taxon>
        <taxon>Rapidithrix</taxon>
    </lineage>
</organism>
<keyword evidence="5 7" id="KW-0732">Signal</keyword>
<dbReference type="EMBL" id="JBDKWZ010000001">
    <property type="protein sequence ID" value="MEN7546421.1"/>
    <property type="molecule type" value="Genomic_DNA"/>
</dbReference>
<dbReference type="Proteomes" id="UP001403385">
    <property type="component" value="Unassembled WGS sequence"/>
</dbReference>
<evidence type="ECO:0000256" key="5">
    <source>
        <dbReference type="ARBA" id="ARBA00022729"/>
    </source>
</evidence>
<evidence type="ECO:0000256" key="3">
    <source>
        <dbReference type="ARBA" id="ARBA00022448"/>
    </source>
</evidence>
<feature type="signal peptide" evidence="7">
    <location>
        <begin position="1"/>
        <end position="21"/>
    </location>
</feature>
<dbReference type="InterPro" id="IPR006128">
    <property type="entry name" value="Lipoprotein_PsaA-like"/>
</dbReference>
<dbReference type="PRINTS" id="PR00690">
    <property type="entry name" value="ADHESNFAMILY"/>
</dbReference>
<dbReference type="SUPFAM" id="SSF53807">
    <property type="entry name" value="Helical backbone' metal receptor"/>
    <property type="match status" value="1"/>
</dbReference>
<dbReference type="PROSITE" id="PS51257">
    <property type="entry name" value="PROKAR_LIPOPROTEIN"/>
    <property type="match status" value="1"/>
</dbReference>
<proteinExistence type="inferred from homology"/>
<comment type="caution">
    <text evidence="8">The sequence shown here is derived from an EMBL/GenBank/DDBJ whole genome shotgun (WGS) entry which is preliminary data.</text>
</comment>
<name>A0AAW9RZR6_9BACT</name>
<evidence type="ECO:0000256" key="2">
    <source>
        <dbReference type="ARBA" id="ARBA00011028"/>
    </source>
</evidence>
<keyword evidence="3 6" id="KW-0813">Transport</keyword>
<dbReference type="PRINTS" id="PR00691">
    <property type="entry name" value="ADHESINB"/>
</dbReference>
<dbReference type="GO" id="GO:0030001">
    <property type="term" value="P:metal ion transport"/>
    <property type="evidence" value="ECO:0007669"/>
    <property type="project" value="InterPro"/>
</dbReference>
<comment type="subcellular location">
    <subcellularLocation>
        <location evidence="1">Cell envelope</location>
    </subcellularLocation>
</comment>
<dbReference type="PANTHER" id="PTHR42953:SF1">
    <property type="entry name" value="METAL-BINDING PROTEIN HI_0362-RELATED"/>
    <property type="match status" value="1"/>
</dbReference>
<gene>
    <name evidence="8" type="ORF">AAG747_00790</name>
</gene>
<feature type="chain" id="PRO_5043398777" evidence="7">
    <location>
        <begin position="22"/>
        <end position="310"/>
    </location>
</feature>
<dbReference type="InterPro" id="IPR006129">
    <property type="entry name" value="AdhesinB"/>
</dbReference>
<comment type="similarity">
    <text evidence="2 6">Belongs to the bacterial solute-binding protein 9 family.</text>
</comment>
<sequence>MKKYILLLLFSITLLLTGCNSSTDQTNHSKDTPYVVATTGMLGDAIRNIAGDFIKVDALMGPGVDPHLYKPTMNDLSKLREADAIFYNGLHLEGKMVEVLDKLNHEKPTIPVASYLKEEKLIVVSQDGNHKTYDPHIWFDVALWLESIRSVPEKLCELDPEHCEAYRQNFKKYEQQLQSLHEWTSAQIASIPQESRVMITAHDAFTYFGKAYDIEVRGLQGISTVAEFGLKDVTELKNYIVQRKIKAVFVESSVPTKSLEAVVSGCQEQGHPVQIGGTLFSDAMGANGTPEGTYIGMVKANVNTIVHSLK</sequence>
<dbReference type="Gene3D" id="3.40.50.1980">
    <property type="entry name" value="Nitrogenase molybdenum iron protein domain"/>
    <property type="match status" value="2"/>
</dbReference>
<evidence type="ECO:0000256" key="7">
    <source>
        <dbReference type="SAM" id="SignalP"/>
    </source>
</evidence>
<dbReference type="GO" id="GO:0030313">
    <property type="term" value="C:cell envelope"/>
    <property type="evidence" value="ECO:0007669"/>
    <property type="project" value="UniProtKB-SubCell"/>
</dbReference>
<evidence type="ECO:0000313" key="8">
    <source>
        <dbReference type="EMBL" id="MEN7546421.1"/>
    </source>
</evidence>
<keyword evidence="4" id="KW-0479">Metal-binding</keyword>
<dbReference type="GO" id="GO:0046872">
    <property type="term" value="F:metal ion binding"/>
    <property type="evidence" value="ECO:0007669"/>
    <property type="project" value="UniProtKB-KW"/>
</dbReference>
<dbReference type="RefSeq" id="WP_346819208.1">
    <property type="nucleotide sequence ID" value="NZ_JBDKWZ010000001.1"/>
</dbReference>
<accession>A0AAW9RZR6</accession>
<protein>
    <submittedName>
        <fullName evidence="8">Zinc ABC transporter substrate-binding protein</fullName>
    </submittedName>
</protein>
<evidence type="ECO:0000256" key="6">
    <source>
        <dbReference type="RuleBase" id="RU003512"/>
    </source>
</evidence>
<dbReference type="GO" id="GO:0007155">
    <property type="term" value="P:cell adhesion"/>
    <property type="evidence" value="ECO:0007669"/>
    <property type="project" value="InterPro"/>
</dbReference>
<dbReference type="AlphaFoldDB" id="A0AAW9RZR6"/>
<evidence type="ECO:0000256" key="1">
    <source>
        <dbReference type="ARBA" id="ARBA00004196"/>
    </source>
</evidence>
<keyword evidence="9" id="KW-1185">Reference proteome</keyword>
<reference evidence="8 9" key="1">
    <citation type="submission" date="2024-04" db="EMBL/GenBank/DDBJ databases">
        <title>Novel genus in family Flammeovirgaceae.</title>
        <authorList>
            <person name="Nguyen T.H."/>
            <person name="Vuong T.Q."/>
            <person name="Le H."/>
            <person name="Kim S.-G."/>
        </authorList>
    </citation>
    <scope>NUCLEOTIDE SEQUENCE [LARGE SCALE GENOMIC DNA]</scope>
    <source>
        <strain evidence="8 9">JCM 23209</strain>
    </source>
</reference>
<dbReference type="PANTHER" id="PTHR42953">
    <property type="entry name" value="HIGH-AFFINITY ZINC UPTAKE SYSTEM PROTEIN ZNUA-RELATED"/>
    <property type="match status" value="1"/>
</dbReference>